<evidence type="ECO:0000313" key="15">
    <source>
        <dbReference type="EMBL" id="EDV27040.1"/>
    </source>
</evidence>
<dbReference type="NCBIfam" id="TIGR01126">
    <property type="entry name" value="pdi_dom"/>
    <property type="match status" value="2"/>
</dbReference>
<dbReference type="STRING" id="10228.B3RSE4"/>
<dbReference type="InterPro" id="IPR013766">
    <property type="entry name" value="Thioredoxin_domain"/>
</dbReference>
<dbReference type="FunFam" id="3.40.30.10:FF:000077">
    <property type="entry name" value="Protein disulfide-isomerase"/>
    <property type="match status" value="1"/>
</dbReference>
<gene>
    <name evidence="15" type="ORF">TRIADDRAFT_63251</name>
</gene>
<accession>B3RSE4</accession>
<evidence type="ECO:0000256" key="6">
    <source>
        <dbReference type="ARBA" id="ARBA00022737"/>
    </source>
</evidence>
<dbReference type="InterPro" id="IPR005792">
    <property type="entry name" value="Prot_disulphide_isomerase"/>
</dbReference>
<evidence type="ECO:0000259" key="14">
    <source>
        <dbReference type="PROSITE" id="PS51352"/>
    </source>
</evidence>
<dbReference type="HOGENOM" id="CLU_025879_6_0_1"/>
<dbReference type="Proteomes" id="UP000009022">
    <property type="component" value="Unassembled WGS sequence"/>
</dbReference>
<dbReference type="OMA" id="QLANKFE"/>
<evidence type="ECO:0000256" key="9">
    <source>
        <dbReference type="ARBA" id="ARBA00023235"/>
    </source>
</evidence>
<dbReference type="NCBIfam" id="TIGR01130">
    <property type="entry name" value="ER_PDI_fam"/>
    <property type="match status" value="1"/>
</dbReference>
<dbReference type="FunCoup" id="B3RSE4">
    <property type="interactions" value="1488"/>
</dbReference>
<dbReference type="GO" id="GO:0005788">
    <property type="term" value="C:endoplasmic reticulum lumen"/>
    <property type="evidence" value="ECO:0007669"/>
    <property type="project" value="UniProtKB-SubCell"/>
</dbReference>
<keyword evidence="7" id="KW-0256">Endoplasmic reticulum</keyword>
<evidence type="ECO:0000256" key="12">
    <source>
        <dbReference type="RuleBase" id="RU004208"/>
    </source>
</evidence>
<dbReference type="EMBL" id="DS985243">
    <property type="protein sequence ID" value="EDV27040.1"/>
    <property type="molecule type" value="Genomic_DNA"/>
</dbReference>
<evidence type="ECO:0000313" key="16">
    <source>
        <dbReference type="Proteomes" id="UP000009022"/>
    </source>
</evidence>
<dbReference type="InterPro" id="IPR005788">
    <property type="entry name" value="PDI_thioredoxin-like_dom"/>
</dbReference>
<keyword evidence="6" id="KW-0677">Repeat</keyword>
<dbReference type="PROSITE" id="PS51352">
    <property type="entry name" value="THIOREDOXIN_2"/>
    <property type="match status" value="2"/>
</dbReference>
<dbReference type="EC" id="5.3.4.1" evidence="4 13"/>
<dbReference type="KEGG" id="tad:TRIADDRAFT_63251"/>
<dbReference type="GO" id="GO:0034976">
    <property type="term" value="P:response to endoplasmic reticulum stress"/>
    <property type="evidence" value="ECO:0000318"/>
    <property type="project" value="GO_Central"/>
</dbReference>
<feature type="disulfide bond" description="Redox-active" evidence="11">
    <location>
        <begin position="48"/>
        <end position="51"/>
    </location>
</feature>
<evidence type="ECO:0000256" key="2">
    <source>
        <dbReference type="ARBA" id="ARBA00004319"/>
    </source>
</evidence>
<feature type="signal peptide" evidence="13">
    <location>
        <begin position="1"/>
        <end position="18"/>
    </location>
</feature>
<dbReference type="CTD" id="6751713"/>
<proteinExistence type="inferred from homology"/>
<dbReference type="InterPro" id="IPR036249">
    <property type="entry name" value="Thioredoxin-like_sf"/>
</dbReference>
<organism evidence="15 16">
    <name type="scientific">Trichoplax adhaerens</name>
    <name type="common">Trichoplax reptans</name>
    <dbReference type="NCBI Taxonomy" id="10228"/>
    <lineage>
        <taxon>Eukaryota</taxon>
        <taxon>Metazoa</taxon>
        <taxon>Placozoa</taxon>
        <taxon>Uniplacotomia</taxon>
        <taxon>Trichoplacea</taxon>
        <taxon>Trichoplacidae</taxon>
        <taxon>Trichoplax</taxon>
    </lineage>
</organism>
<dbReference type="PANTHER" id="PTHR18929">
    <property type="entry name" value="PROTEIN DISULFIDE ISOMERASE"/>
    <property type="match status" value="1"/>
</dbReference>
<protein>
    <recommendedName>
        <fullName evidence="4 13">Protein disulfide-isomerase</fullName>
        <ecNumber evidence="4 13">5.3.4.1</ecNumber>
    </recommendedName>
</protein>
<keyword evidence="5 13" id="KW-0732">Signal</keyword>
<evidence type="ECO:0000256" key="10">
    <source>
        <dbReference type="ARBA" id="ARBA00023284"/>
    </source>
</evidence>
<evidence type="ECO:0000256" key="11">
    <source>
        <dbReference type="PIRSR" id="PIRSR605792-51"/>
    </source>
</evidence>
<dbReference type="OrthoDB" id="427280at2759"/>
<feature type="disulfide bond" description="Redox-active" evidence="11">
    <location>
        <begin position="372"/>
        <end position="375"/>
    </location>
</feature>
<sequence length="465" mass="51877">MLRFITLACLVFVTLAAASDVIELKTSNFNSVIAQQDITLVEFYAPWCGHCKNLAPQYESAATELKRNDPPVPLAKVDCTAESDLCGKYGVSGYPTLKIFRNGALSADYNGPREAKGIISYMQKQAGPSSKCFFAQEDDLSKAFLKSANSMRDTHRFAHTSETELMDKYGYRSAVVLFRSPLLKSKFEEQRVKYSGAASVDDLKDFYRKNSLGLAGVMTDNNKDQFEKPLVIAFYDVDYVKNPKGTNYYRNRIMKIAKEMSAGGVKLNYAIANKDEFPQDIEQFGASSSDDMVIGVRDESGKKFAMSDSFSMENFKEFLTKYSNGELKPYLKSEPVPASNDGPVKVVVASNFDEIVNDPNKDVLIEFYAPWCGHCKTLAPKYEELGKKLSGNDHIVIAKMDATANDVPSSYDVQGFPTIYWAPANNKKSPARYEGGREVSDFVDYIKQRSTSTVKLGKKKKKSEL</sequence>
<reference evidence="15 16" key="1">
    <citation type="journal article" date="2008" name="Nature">
        <title>The Trichoplax genome and the nature of placozoans.</title>
        <authorList>
            <person name="Srivastava M."/>
            <person name="Begovic E."/>
            <person name="Chapman J."/>
            <person name="Putnam N.H."/>
            <person name="Hellsten U."/>
            <person name="Kawashima T."/>
            <person name="Kuo A."/>
            <person name="Mitros T."/>
            <person name="Salamov A."/>
            <person name="Carpenter M.L."/>
            <person name="Signorovitch A.Y."/>
            <person name="Moreno M.A."/>
            <person name="Kamm K."/>
            <person name="Grimwood J."/>
            <person name="Schmutz J."/>
            <person name="Shapiro H."/>
            <person name="Grigoriev I.V."/>
            <person name="Buss L.W."/>
            <person name="Schierwater B."/>
            <person name="Dellaporta S.L."/>
            <person name="Rokhsar D.S."/>
        </authorList>
    </citation>
    <scope>NUCLEOTIDE SEQUENCE [LARGE SCALE GENOMIC DNA]</scope>
    <source>
        <strain evidence="15 16">Grell-BS-1999</strain>
    </source>
</reference>
<keyword evidence="16" id="KW-1185">Reference proteome</keyword>
<dbReference type="PROSITE" id="PS00194">
    <property type="entry name" value="THIOREDOXIN_1"/>
    <property type="match status" value="2"/>
</dbReference>
<name>B3RSE4_TRIAD</name>
<feature type="domain" description="Thioredoxin" evidence="14">
    <location>
        <begin position="322"/>
        <end position="465"/>
    </location>
</feature>
<dbReference type="FunFam" id="3.40.30.10:FF:000017">
    <property type="entry name" value="Protein disulfide-isomerase A4"/>
    <property type="match status" value="1"/>
</dbReference>
<dbReference type="GO" id="GO:0006457">
    <property type="term" value="P:protein folding"/>
    <property type="evidence" value="ECO:0000318"/>
    <property type="project" value="GO_Central"/>
</dbReference>
<dbReference type="Pfam" id="PF13848">
    <property type="entry name" value="Thioredoxin_6"/>
    <property type="match status" value="1"/>
</dbReference>
<evidence type="ECO:0000256" key="4">
    <source>
        <dbReference type="ARBA" id="ARBA00012723"/>
    </source>
</evidence>
<evidence type="ECO:0000256" key="3">
    <source>
        <dbReference type="ARBA" id="ARBA00006347"/>
    </source>
</evidence>
<evidence type="ECO:0000256" key="8">
    <source>
        <dbReference type="ARBA" id="ARBA00023157"/>
    </source>
</evidence>
<dbReference type="eggNOG" id="KOG0190">
    <property type="taxonomic scope" value="Eukaryota"/>
</dbReference>
<feature type="domain" description="Thioredoxin" evidence="14">
    <location>
        <begin position="13"/>
        <end position="127"/>
    </location>
</feature>
<keyword evidence="9 13" id="KW-0413">Isomerase</keyword>
<comment type="catalytic activity">
    <reaction evidence="1 13">
        <text>Catalyzes the rearrangement of -S-S- bonds in proteins.</text>
        <dbReference type="EC" id="5.3.4.1"/>
    </reaction>
</comment>
<dbReference type="CDD" id="cd03073">
    <property type="entry name" value="PDI_b'_ERp72_ERp57"/>
    <property type="match status" value="1"/>
</dbReference>
<dbReference type="PRINTS" id="PR00421">
    <property type="entry name" value="THIOREDOXIN"/>
</dbReference>
<dbReference type="InterPro" id="IPR017937">
    <property type="entry name" value="Thioredoxin_CS"/>
</dbReference>
<evidence type="ECO:0000256" key="5">
    <source>
        <dbReference type="ARBA" id="ARBA00022729"/>
    </source>
</evidence>
<feature type="chain" id="PRO_5005122925" description="Protein disulfide-isomerase" evidence="13">
    <location>
        <begin position="19"/>
        <end position="465"/>
    </location>
</feature>
<dbReference type="FunFam" id="3.40.30.10:FF:000045">
    <property type="entry name" value="Disulfide-isomerase A3"/>
    <property type="match status" value="1"/>
</dbReference>
<dbReference type="CDD" id="cd02961">
    <property type="entry name" value="PDI_a_family"/>
    <property type="match status" value="1"/>
</dbReference>
<dbReference type="GO" id="GO:0005783">
    <property type="term" value="C:endoplasmic reticulum"/>
    <property type="evidence" value="ECO:0000318"/>
    <property type="project" value="GO_Central"/>
</dbReference>
<comment type="subcellular location">
    <subcellularLocation>
        <location evidence="2">Endoplasmic reticulum lumen</location>
    </subcellularLocation>
</comment>
<dbReference type="PANTHER" id="PTHR18929:SF132">
    <property type="entry name" value="PROTEIN DISULFIDE-ISOMERASE A3"/>
    <property type="match status" value="1"/>
</dbReference>
<dbReference type="GO" id="GO:0003756">
    <property type="term" value="F:protein disulfide isomerase activity"/>
    <property type="evidence" value="ECO:0000318"/>
    <property type="project" value="GO_Central"/>
</dbReference>
<evidence type="ECO:0000256" key="13">
    <source>
        <dbReference type="RuleBase" id="RU361130"/>
    </source>
</evidence>
<keyword evidence="8 11" id="KW-1015">Disulfide bond</keyword>
<dbReference type="GeneID" id="6751713"/>
<dbReference type="RefSeq" id="XP_002111036.1">
    <property type="nucleotide sequence ID" value="XM_002111000.1"/>
</dbReference>
<dbReference type="Gene3D" id="3.40.30.10">
    <property type="entry name" value="Glutaredoxin"/>
    <property type="match status" value="4"/>
</dbReference>
<dbReference type="PhylomeDB" id="B3RSE4"/>
<dbReference type="CDD" id="cd02995">
    <property type="entry name" value="PDI_a_PDI_a'_C"/>
    <property type="match status" value="1"/>
</dbReference>
<dbReference type="InParanoid" id="B3RSE4"/>
<evidence type="ECO:0000256" key="1">
    <source>
        <dbReference type="ARBA" id="ARBA00001182"/>
    </source>
</evidence>
<dbReference type="SUPFAM" id="SSF52833">
    <property type="entry name" value="Thioredoxin-like"/>
    <property type="match status" value="4"/>
</dbReference>
<evidence type="ECO:0000256" key="7">
    <source>
        <dbReference type="ARBA" id="ARBA00022824"/>
    </source>
</evidence>
<comment type="similarity">
    <text evidence="3 12">Belongs to the protein disulfide isomerase family.</text>
</comment>
<dbReference type="Pfam" id="PF00085">
    <property type="entry name" value="Thioredoxin"/>
    <property type="match status" value="2"/>
</dbReference>
<keyword evidence="10 11" id="KW-0676">Redox-active center</keyword>
<dbReference type="FunFam" id="3.40.30.10:FF:000303">
    <property type="entry name" value="Protein disulfide-isomerase"/>
    <property type="match status" value="1"/>
</dbReference>
<dbReference type="AlphaFoldDB" id="B3RSE4"/>